<dbReference type="GO" id="GO:0003677">
    <property type="term" value="F:DNA binding"/>
    <property type="evidence" value="ECO:0007669"/>
    <property type="project" value="UniProtKB-KW"/>
</dbReference>
<accession>A0A1Y4QDL5</accession>
<evidence type="ECO:0000313" key="6">
    <source>
        <dbReference type="Proteomes" id="UP000196258"/>
    </source>
</evidence>
<dbReference type="PANTHER" id="PTHR30408:SF13">
    <property type="entry name" value="TYPE I RESTRICTION ENZYME HINDI SPECIFICITY SUBUNIT"/>
    <property type="match status" value="1"/>
</dbReference>
<evidence type="ECO:0000313" key="5">
    <source>
        <dbReference type="EMBL" id="OUQ03336.1"/>
    </source>
</evidence>
<comment type="similarity">
    <text evidence="1">Belongs to the type-I restriction system S methylase family.</text>
</comment>
<evidence type="ECO:0000256" key="3">
    <source>
        <dbReference type="ARBA" id="ARBA00023125"/>
    </source>
</evidence>
<dbReference type="SUPFAM" id="SSF116734">
    <property type="entry name" value="DNA methylase specificity domain"/>
    <property type="match status" value="2"/>
</dbReference>
<dbReference type="AlphaFoldDB" id="A0A1Y4QDL5"/>
<reference evidence="6" key="1">
    <citation type="submission" date="2017-04" db="EMBL/GenBank/DDBJ databases">
        <title>Function of individual gut microbiota members based on whole genome sequencing of pure cultures obtained from chicken caecum.</title>
        <authorList>
            <person name="Medvecky M."/>
            <person name="Cejkova D."/>
            <person name="Polansky O."/>
            <person name="Karasova D."/>
            <person name="Kubasova T."/>
            <person name="Cizek A."/>
            <person name="Rychlik I."/>
        </authorList>
    </citation>
    <scope>NUCLEOTIDE SEQUENCE [LARGE SCALE GENOMIC DNA]</scope>
    <source>
        <strain evidence="6">An149</strain>
    </source>
</reference>
<keyword evidence="2" id="KW-0680">Restriction system</keyword>
<protein>
    <recommendedName>
        <fullName evidence="4">Type I restriction modification DNA specificity domain-containing protein</fullName>
    </recommendedName>
</protein>
<dbReference type="InterPro" id="IPR044946">
    <property type="entry name" value="Restrct_endonuc_typeI_TRD_sf"/>
</dbReference>
<evidence type="ECO:0000256" key="2">
    <source>
        <dbReference type="ARBA" id="ARBA00022747"/>
    </source>
</evidence>
<evidence type="ECO:0000259" key="4">
    <source>
        <dbReference type="Pfam" id="PF01420"/>
    </source>
</evidence>
<sequence>MEYISLGKLVDLKQGMAINKKSNHLVSEKETSLPLLRIADMATKSKTIFMDEKTPTRFIASKDDLIYTRTGQVGLVFRNQYGVVHNNCFRVMPKSDVKLDISYLYWVLKLKSISKYANLIASGSAQPDLPHGSFKKIKIPMFDIVIQKKISRILDEYESLIHNNNKRIKIIEQMAEELYKEWFVRFRYDIKTKSYKNSPLGKIPESFDIIKVRDAMDYYIGGGWGNDSFSEEFPVRGFVIRGADFPKVKKGDISSTPLRFHKQSNYNARKLEANDIVFEISGGTQEQPVGRSVLITEELLGQFDNSAICASFCKLIRVNEQIVSPIYLYYWLQYMYETRMIDQFQLQSTGIINFKFEYFLRKGLILLPPKDLMERFEKQVVLMKKQIDELAIANSNLIKQRDLLLPRLMSGKLEVK</sequence>
<evidence type="ECO:0000256" key="1">
    <source>
        <dbReference type="ARBA" id="ARBA00010923"/>
    </source>
</evidence>
<organism evidence="5 6">
    <name type="scientific">Thomasclavelia spiroformis</name>
    <dbReference type="NCBI Taxonomy" id="29348"/>
    <lineage>
        <taxon>Bacteria</taxon>
        <taxon>Bacillati</taxon>
        <taxon>Bacillota</taxon>
        <taxon>Erysipelotrichia</taxon>
        <taxon>Erysipelotrichales</taxon>
        <taxon>Coprobacillaceae</taxon>
        <taxon>Thomasclavelia</taxon>
    </lineage>
</organism>
<dbReference type="GO" id="GO:0009307">
    <property type="term" value="P:DNA restriction-modification system"/>
    <property type="evidence" value="ECO:0007669"/>
    <property type="project" value="UniProtKB-KW"/>
</dbReference>
<name>A0A1Y4QDL5_9FIRM</name>
<dbReference type="Pfam" id="PF01420">
    <property type="entry name" value="Methylase_S"/>
    <property type="match status" value="1"/>
</dbReference>
<comment type="caution">
    <text evidence="5">The sequence shown here is derived from an EMBL/GenBank/DDBJ whole genome shotgun (WGS) entry which is preliminary data.</text>
</comment>
<feature type="domain" description="Type I restriction modification DNA specificity" evidence="4">
    <location>
        <begin position="2"/>
        <end position="173"/>
    </location>
</feature>
<dbReference type="Gene3D" id="3.90.220.20">
    <property type="entry name" value="DNA methylase specificity domains"/>
    <property type="match status" value="2"/>
</dbReference>
<dbReference type="EMBL" id="NFLB01000021">
    <property type="protein sequence ID" value="OUQ03336.1"/>
    <property type="molecule type" value="Genomic_DNA"/>
</dbReference>
<dbReference type="InterPro" id="IPR052021">
    <property type="entry name" value="Type-I_RS_S_subunit"/>
</dbReference>
<dbReference type="Proteomes" id="UP000196258">
    <property type="component" value="Unassembled WGS sequence"/>
</dbReference>
<proteinExistence type="inferred from homology"/>
<gene>
    <name evidence="5" type="ORF">B5E91_12895</name>
</gene>
<dbReference type="RefSeq" id="WP_087258471.1">
    <property type="nucleotide sequence ID" value="NZ_NFKY01000046.1"/>
</dbReference>
<keyword evidence="3" id="KW-0238">DNA-binding</keyword>
<dbReference type="PANTHER" id="PTHR30408">
    <property type="entry name" value="TYPE-1 RESTRICTION ENZYME ECOKI SPECIFICITY PROTEIN"/>
    <property type="match status" value="1"/>
</dbReference>
<dbReference type="InterPro" id="IPR000055">
    <property type="entry name" value="Restrct_endonuc_typeI_TRD"/>
</dbReference>